<dbReference type="AlphaFoldDB" id="A0A7G5XIY5"/>
<dbReference type="KEGG" id="lacs:H4075_04340"/>
<dbReference type="RefSeq" id="WP_182804500.1">
    <property type="nucleotide sequence ID" value="NZ_CP060007.1"/>
</dbReference>
<reference evidence="2" key="1">
    <citation type="submission" date="2020-08" db="EMBL/GenBank/DDBJ databases">
        <title>Lacibacter sp. S13-6-6 genome sequencing.</title>
        <authorList>
            <person name="Jin L."/>
        </authorList>
    </citation>
    <scope>NUCLEOTIDE SEQUENCE [LARGE SCALE GENOMIC DNA]</scope>
    <source>
        <strain evidence="2">S13-6-6</strain>
    </source>
</reference>
<name>A0A7G5XIY5_9BACT</name>
<protein>
    <submittedName>
        <fullName evidence="1">Uncharacterized protein</fullName>
    </submittedName>
</protein>
<accession>A0A7G5XIY5</accession>
<proteinExistence type="predicted"/>
<organism evidence="1 2">
    <name type="scientific">Lacibacter sediminis</name>
    <dbReference type="NCBI Taxonomy" id="2760713"/>
    <lineage>
        <taxon>Bacteria</taxon>
        <taxon>Pseudomonadati</taxon>
        <taxon>Bacteroidota</taxon>
        <taxon>Chitinophagia</taxon>
        <taxon>Chitinophagales</taxon>
        <taxon>Chitinophagaceae</taxon>
        <taxon>Lacibacter</taxon>
    </lineage>
</organism>
<sequence length="257" mass="29689">MKHFLFLLFFLHLILTTAAQYDRTIFLGEDMMRSFRSDIIKLRFWDSAVSFLFDTRLTVLYDTVITTSEKYNRLGLILPSKSTEKTTYESRLKIDNDIDSCIVNYKHDVNVVRHGKSLLFGIINLFSKPEERSPQEEPYYANELNKAWGTINYGSKTSPFLLINKNKLDLKNKGWLILNNDSLTIKPINTYKNRKGKIKKSLPGGMFSWVLKKGDTIVAAIDGYIGNNIAYISRDLSEEDRIIITAFIFVFCRTNPV</sequence>
<keyword evidence="2" id="KW-1185">Reference proteome</keyword>
<dbReference type="EMBL" id="CP060007">
    <property type="protein sequence ID" value="QNA45438.1"/>
    <property type="molecule type" value="Genomic_DNA"/>
</dbReference>
<dbReference type="Proteomes" id="UP000515344">
    <property type="component" value="Chromosome"/>
</dbReference>
<evidence type="ECO:0000313" key="1">
    <source>
        <dbReference type="EMBL" id="QNA45438.1"/>
    </source>
</evidence>
<gene>
    <name evidence="1" type="ORF">H4075_04340</name>
</gene>
<evidence type="ECO:0000313" key="2">
    <source>
        <dbReference type="Proteomes" id="UP000515344"/>
    </source>
</evidence>